<accession>A0ABX8SKK4</accession>
<evidence type="ECO:0000256" key="3">
    <source>
        <dbReference type="ARBA" id="ARBA00023002"/>
    </source>
</evidence>
<dbReference type="RefSeq" id="WP_219083742.1">
    <property type="nucleotide sequence ID" value="NZ_CP079216.1"/>
</dbReference>
<keyword evidence="6" id="KW-0472">Membrane</keyword>
<evidence type="ECO:0000313" key="9">
    <source>
        <dbReference type="Proteomes" id="UP000824504"/>
    </source>
</evidence>
<name>A0ABX8SKK4_9ACTN</name>
<keyword evidence="3" id="KW-0560">Oxidoreductase</keyword>
<dbReference type="EMBL" id="CP079216">
    <property type="protein sequence ID" value="QXT63815.1"/>
    <property type="molecule type" value="Genomic_DNA"/>
</dbReference>
<keyword evidence="6" id="KW-0812">Transmembrane</keyword>
<keyword evidence="4" id="KW-1015">Disulfide bond</keyword>
<gene>
    <name evidence="8" type="ORF">KDB89_04930</name>
</gene>
<feature type="transmembrane region" description="Helical" evidence="6">
    <location>
        <begin position="29"/>
        <end position="50"/>
    </location>
</feature>
<feature type="domain" description="Thioredoxin-like fold" evidence="7">
    <location>
        <begin position="88"/>
        <end position="234"/>
    </location>
</feature>
<dbReference type="Proteomes" id="UP000824504">
    <property type="component" value="Chromosome"/>
</dbReference>
<evidence type="ECO:0000256" key="4">
    <source>
        <dbReference type="ARBA" id="ARBA00023157"/>
    </source>
</evidence>
<evidence type="ECO:0000256" key="1">
    <source>
        <dbReference type="ARBA" id="ARBA00005791"/>
    </source>
</evidence>
<evidence type="ECO:0000256" key="5">
    <source>
        <dbReference type="ARBA" id="ARBA00023284"/>
    </source>
</evidence>
<evidence type="ECO:0000259" key="7">
    <source>
        <dbReference type="Pfam" id="PF13462"/>
    </source>
</evidence>
<protein>
    <submittedName>
        <fullName evidence="8">DsbA family protein</fullName>
    </submittedName>
</protein>
<dbReference type="Pfam" id="PF13462">
    <property type="entry name" value="Thioredoxin_4"/>
    <property type="match status" value="1"/>
</dbReference>
<evidence type="ECO:0000256" key="2">
    <source>
        <dbReference type="ARBA" id="ARBA00022729"/>
    </source>
</evidence>
<proteinExistence type="inferred from homology"/>
<keyword evidence="9" id="KW-1185">Reference proteome</keyword>
<keyword evidence="2" id="KW-0732">Signal</keyword>
<organism evidence="8 9">
    <name type="scientific">Tessaracoccus palaemonis</name>
    <dbReference type="NCBI Taxonomy" id="2829499"/>
    <lineage>
        <taxon>Bacteria</taxon>
        <taxon>Bacillati</taxon>
        <taxon>Actinomycetota</taxon>
        <taxon>Actinomycetes</taxon>
        <taxon>Propionibacteriales</taxon>
        <taxon>Propionibacteriaceae</taxon>
        <taxon>Tessaracoccus</taxon>
    </lineage>
</organism>
<sequence>MANNSSLSKRAALRQQQELEERHQRNRRILGAGIGLAVVTVVVVLAIVIVQAVTSRVEVTADQQTPPNATASNGILYNGVEPSDDVPHLVVWEDFQCPWCKVYEDTFGPTFHQLAADGKITIEVRTATFLDGTSGDDSHRAALAAAAADAVGKFAEYHDVVYANQPEEGVGFTDEQLRVDFAEQAGITGDDLTKFQELFDTRAFETWVTEAAERFTTDQIGSTPTYLVAGTKLEFTDDAGNALIQPTEESFMAAVNEAWEAGNRNNDF</sequence>
<evidence type="ECO:0000313" key="8">
    <source>
        <dbReference type="EMBL" id="QXT63815.1"/>
    </source>
</evidence>
<dbReference type="InterPro" id="IPR012336">
    <property type="entry name" value="Thioredoxin-like_fold"/>
</dbReference>
<reference evidence="8 9" key="1">
    <citation type="submission" date="2021-07" db="EMBL/GenBank/DDBJ databases">
        <title>complete genome sequencing of Tessaracoccus sp.J1M15.</title>
        <authorList>
            <person name="Bae J.-W."/>
            <person name="Kim D.-y."/>
        </authorList>
    </citation>
    <scope>NUCLEOTIDE SEQUENCE [LARGE SCALE GENOMIC DNA]</scope>
    <source>
        <strain evidence="8 9">J1M15</strain>
    </source>
</reference>
<comment type="similarity">
    <text evidence="1">Belongs to the thioredoxin family. DsbA subfamily.</text>
</comment>
<dbReference type="PANTHER" id="PTHR13887">
    <property type="entry name" value="GLUTATHIONE S-TRANSFERASE KAPPA"/>
    <property type="match status" value="1"/>
</dbReference>
<keyword evidence="6" id="KW-1133">Transmembrane helix</keyword>
<dbReference type="CDD" id="cd02972">
    <property type="entry name" value="DsbA_family"/>
    <property type="match status" value="1"/>
</dbReference>
<keyword evidence="5" id="KW-0676">Redox-active center</keyword>
<dbReference type="PANTHER" id="PTHR13887:SF14">
    <property type="entry name" value="DISULFIDE BOND FORMATION PROTEIN D"/>
    <property type="match status" value="1"/>
</dbReference>
<evidence type="ECO:0000256" key="6">
    <source>
        <dbReference type="SAM" id="Phobius"/>
    </source>
</evidence>